<keyword evidence="4" id="KW-0589">Pheromone response</keyword>
<dbReference type="CDD" id="cd00637">
    <property type="entry name" value="7tm_classA_rhodopsin-like"/>
    <property type="match status" value="1"/>
</dbReference>
<evidence type="ECO:0000256" key="8">
    <source>
        <dbReference type="ARBA" id="ARBA00023040"/>
    </source>
</evidence>
<keyword evidence="5" id="KW-0716">Sensory transduction</keyword>
<feature type="compositionally biased region" description="Polar residues" evidence="13">
    <location>
        <begin position="517"/>
        <end position="534"/>
    </location>
</feature>
<evidence type="ECO:0000256" key="12">
    <source>
        <dbReference type="SAM" id="Coils"/>
    </source>
</evidence>
<dbReference type="SUPFAM" id="SSF81321">
    <property type="entry name" value="Family A G protein-coupled receptor-like"/>
    <property type="match status" value="1"/>
</dbReference>
<organism evidence="16 17">
    <name type="scientific">Xenopus laevis</name>
    <name type="common">African clawed frog</name>
    <dbReference type="NCBI Taxonomy" id="8355"/>
    <lineage>
        <taxon>Eukaryota</taxon>
        <taxon>Metazoa</taxon>
        <taxon>Chordata</taxon>
        <taxon>Craniata</taxon>
        <taxon>Vertebrata</taxon>
        <taxon>Euteleostomi</taxon>
        <taxon>Amphibia</taxon>
        <taxon>Batrachia</taxon>
        <taxon>Anura</taxon>
        <taxon>Pipoidea</taxon>
        <taxon>Pipidae</taxon>
        <taxon>Xenopodinae</taxon>
        <taxon>Xenopus</taxon>
        <taxon>Xenopus</taxon>
    </lineage>
</organism>
<reference evidence="17" key="1">
    <citation type="journal article" date="2016" name="Nature">
        <title>Genome evolution in the allotetraploid frog Xenopus laevis.</title>
        <authorList>
            <person name="Session A.M."/>
            <person name="Uno Y."/>
            <person name="Kwon T."/>
            <person name="Chapman J.A."/>
            <person name="Toyoda A."/>
            <person name="Takahashi S."/>
            <person name="Fukui A."/>
            <person name="Hikosaka A."/>
            <person name="Suzuki A."/>
            <person name="Kondo M."/>
            <person name="van Heeringen S.J."/>
            <person name="Quigley I."/>
            <person name="Heinz S."/>
            <person name="Ogino H."/>
            <person name="Ochi H."/>
            <person name="Hellsten U."/>
            <person name="Lyons J.B."/>
            <person name="Simakov O."/>
            <person name="Putnam N."/>
            <person name="Stites J."/>
            <person name="Kuroki Y."/>
            <person name="Tanaka T."/>
            <person name="Michiue T."/>
            <person name="Watanabe M."/>
            <person name="Bogdanovic O."/>
            <person name="Lister R."/>
            <person name="Georgiou G."/>
            <person name="Paranjpe S.S."/>
            <person name="van Kruijsbergen I."/>
            <person name="Shu S."/>
            <person name="Carlson J."/>
            <person name="Kinoshita T."/>
            <person name="Ohta Y."/>
            <person name="Mawaribuchi S."/>
            <person name="Jenkins J."/>
            <person name="Grimwood J."/>
            <person name="Schmutz J."/>
            <person name="Mitros T."/>
            <person name="Mozaffari S.V."/>
            <person name="Suzuki Y."/>
            <person name="Haramoto Y."/>
            <person name="Yamamoto T.S."/>
            <person name="Takagi C."/>
            <person name="Heald R."/>
            <person name="Miller K."/>
            <person name="Haudenschild C."/>
            <person name="Kitzman J."/>
            <person name="Nakayama T."/>
            <person name="Izutsu Y."/>
            <person name="Robert J."/>
            <person name="Fortriede J."/>
            <person name="Burns K."/>
            <person name="Lotay V."/>
            <person name="Karimi K."/>
            <person name="Yasuoka Y."/>
            <person name="Dichmann D.S."/>
            <person name="Flajnik M.F."/>
            <person name="Houston D.W."/>
            <person name="Shendure J."/>
            <person name="DuPasquier L."/>
            <person name="Vize P.D."/>
            <person name="Zorn A.M."/>
            <person name="Ito M."/>
            <person name="Marcotte E.M."/>
            <person name="Wallingford J.B."/>
            <person name="Ito Y."/>
            <person name="Asashima M."/>
            <person name="Ueno N."/>
            <person name="Matsuda Y."/>
            <person name="Veenstra G.J."/>
            <person name="Fujiyama A."/>
            <person name="Harland R.M."/>
            <person name="Taira M."/>
            <person name="Rokhsar D.S."/>
        </authorList>
    </citation>
    <scope>NUCLEOTIDE SEQUENCE [LARGE SCALE GENOMIC DNA]</scope>
    <source>
        <strain evidence="17">J</strain>
    </source>
</reference>
<comment type="subcellular location">
    <subcellularLocation>
        <location evidence="1">Cell membrane</location>
        <topology evidence="1">Multi-pass membrane protein</topology>
    </subcellularLocation>
</comment>
<feature type="transmembrane region" description="Helical" evidence="14">
    <location>
        <begin position="179"/>
        <end position="207"/>
    </location>
</feature>
<dbReference type="GO" id="GO:0005886">
    <property type="term" value="C:plasma membrane"/>
    <property type="evidence" value="ECO:0007669"/>
    <property type="project" value="UniProtKB-SubCell"/>
</dbReference>
<feature type="compositionally biased region" description="Basic and acidic residues" evidence="13">
    <location>
        <begin position="464"/>
        <end position="510"/>
    </location>
</feature>
<dbReference type="PROSITE" id="PS50262">
    <property type="entry name" value="G_PROTEIN_RECEP_F1_2"/>
    <property type="match status" value="1"/>
</dbReference>
<feature type="compositionally biased region" description="Acidic residues" evidence="13">
    <location>
        <begin position="439"/>
        <end position="449"/>
    </location>
</feature>
<dbReference type="PANTHER" id="PTHR11394">
    <property type="entry name" value="TASTE RECEPTOR TYPE 2"/>
    <property type="match status" value="1"/>
</dbReference>
<feature type="transmembrane region" description="Helical" evidence="14">
    <location>
        <begin position="47"/>
        <end position="70"/>
    </location>
</feature>
<keyword evidence="12" id="KW-0175">Coiled coil</keyword>
<evidence type="ECO:0000256" key="9">
    <source>
        <dbReference type="ARBA" id="ARBA00023136"/>
    </source>
</evidence>
<keyword evidence="3" id="KW-1003">Cell membrane</keyword>
<proteinExistence type="inferred from homology"/>
<feature type="transmembrane region" description="Helical" evidence="14">
    <location>
        <begin position="82"/>
        <end position="107"/>
    </location>
</feature>
<dbReference type="Pfam" id="PF03402">
    <property type="entry name" value="V1R"/>
    <property type="match status" value="1"/>
</dbReference>
<evidence type="ECO:0000313" key="17">
    <source>
        <dbReference type="Proteomes" id="UP000694892"/>
    </source>
</evidence>
<evidence type="ECO:0000256" key="11">
    <source>
        <dbReference type="ARBA" id="ARBA00023224"/>
    </source>
</evidence>
<keyword evidence="10" id="KW-0675">Receptor</keyword>
<protein>
    <recommendedName>
        <fullName evidence="15">G-protein coupled receptors family 1 profile domain-containing protein</fullName>
    </recommendedName>
</protein>
<feature type="transmembrane region" description="Helical" evidence="14">
    <location>
        <begin position="127"/>
        <end position="149"/>
    </location>
</feature>
<keyword evidence="6 14" id="KW-0812">Transmembrane</keyword>
<comment type="similarity">
    <text evidence="2">Belongs to the G-protein coupled receptor 1 family.</text>
</comment>
<evidence type="ECO:0000259" key="15">
    <source>
        <dbReference type="PROSITE" id="PS50262"/>
    </source>
</evidence>
<evidence type="ECO:0000256" key="5">
    <source>
        <dbReference type="ARBA" id="ARBA00022606"/>
    </source>
</evidence>
<dbReference type="Proteomes" id="UP000694892">
    <property type="component" value="Chromosome 1L"/>
</dbReference>
<gene>
    <name evidence="16" type="ORF">XELAEV_18004849mg</name>
</gene>
<evidence type="ECO:0000313" key="16">
    <source>
        <dbReference type="EMBL" id="OCT99049.1"/>
    </source>
</evidence>
<feature type="compositionally biased region" description="Low complexity" evidence="13">
    <location>
        <begin position="394"/>
        <end position="404"/>
    </location>
</feature>
<accession>A0A974I2B1</accession>
<evidence type="ECO:0000256" key="10">
    <source>
        <dbReference type="ARBA" id="ARBA00023170"/>
    </source>
</evidence>
<feature type="domain" description="G-protein coupled receptors family 1 profile" evidence="15">
    <location>
        <begin position="22"/>
        <end position="291"/>
    </location>
</feature>
<dbReference type="InterPro" id="IPR004072">
    <property type="entry name" value="Vmron_rcpt_1"/>
</dbReference>
<name>A0A974I2B1_XENLA</name>
<evidence type="ECO:0000256" key="2">
    <source>
        <dbReference type="ARBA" id="ARBA00010663"/>
    </source>
</evidence>
<dbReference type="Gene3D" id="1.20.1070.10">
    <property type="entry name" value="Rhodopsin 7-helix transmembrane proteins"/>
    <property type="match status" value="1"/>
</dbReference>
<feature type="region of interest" description="Disordered" evidence="13">
    <location>
        <begin position="354"/>
        <end position="377"/>
    </location>
</feature>
<keyword evidence="7 14" id="KW-1133">Transmembrane helix</keyword>
<evidence type="ECO:0000256" key="4">
    <source>
        <dbReference type="ARBA" id="ARBA00022507"/>
    </source>
</evidence>
<dbReference type="GO" id="GO:0016503">
    <property type="term" value="F:pheromone receptor activity"/>
    <property type="evidence" value="ECO:0007669"/>
    <property type="project" value="InterPro"/>
</dbReference>
<evidence type="ECO:0000256" key="3">
    <source>
        <dbReference type="ARBA" id="ARBA00022475"/>
    </source>
</evidence>
<sequence length="800" mass="91723">MILNTDIVSVTVYLIAFFGTIANLILLLVFISNAIKNKVFQPLDRIIVNMVLVNLLLCCYKEIHGLLVLSNIKVFGEVGCRILLYLYHTLRFISLWSVANLSFLHLIKIRRPSHRWLKFIHRHQEKYVNWFLGGCWVVSIIFHIPYLLYSETEHVHNQSYTLLTSTNCLGPSENSLLTFLTYITVSVDFLLIILVILLNGFTIDLICRHRRKVRDTMTVRRGWDTRTARATKILLFLLSMYVICWVSTDLVWIAIVSGVLQSYQNSILITIYGTMSSFYYSLTSGIMVFGYRQESSSHDDVAAPQEIGHKKEMTQGKDFLFHAEELTNEERIGNPIATSSNESEIPIETPVLELTEWSDEEEAENPTATSTDMSEGPCVSNILVKEAVGSPADQEQQQNVAPAPAARPRPQPVDRAEGMPRPRRNRMMAQRRAQHLEEEREEEDADESPEVQTQGKIGAKKMKKLEEKQARKVQREAEEAEREERKKTEFKREEERRKEEERERVEEGKRGKGTRSGRFSRSATNRLFFGSTNLPEKPSRRRLEQFVYPKSSEVSSPSPNHIPASPLNYCLVAMVFWTLATRYLLKFQIGEPQKVTSEDQLQIASDYQCLHHTKGNLKEEEERKAKEEQEKREYEEYLKLKESFVVEEEGVQESMSEEEYRPGTESIVPDPSIDAALRVLSCASPQYRCGTEYCPVPAPQYRCSTEYCPVPAPQYRRGTEYCPVPDPQYRRGTEYCPVPAPQYRCGTEYCPVPAPQYRCGTESIVLCQPPSIDAALRVLSCARPQYRCGTESIVLCQPPV</sequence>
<feature type="transmembrane region" description="Helical" evidence="14">
    <location>
        <begin position="12"/>
        <end position="35"/>
    </location>
</feature>
<evidence type="ECO:0000256" key="7">
    <source>
        <dbReference type="ARBA" id="ARBA00022989"/>
    </source>
</evidence>
<dbReference type="Pfam" id="PF09756">
    <property type="entry name" value="DDRGK"/>
    <property type="match status" value="1"/>
</dbReference>
<evidence type="ECO:0000256" key="14">
    <source>
        <dbReference type="SAM" id="Phobius"/>
    </source>
</evidence>
<dbReference type="GO" id="GO:0019236">
    <property type="term" value="P:response to pheromone"/>
    <property type="evidence" value="ECO:0007669"/>
    <property type="project" value="UniProtKB-KW"/>
</dbReference>
<feature type="region of interest" description="Disordered" evidence="13">
    <location>
        <begin position="389"/>
        <end position="536"/>
    </location>
</feature>
<dbReference type="PANTHER" id="PTHR11394:SF137">
    <property type="entry name" value="C-X-C CHEMOKINE RECEPTOR TYPE 3 ISOFORM X1-RELATED"/>
    <property type="match status" value="1"/>
</dbReference>
<evidence type="ECO:0000256" key="1">
    <source>
        <dbReference type="ARBA" id="ARBA00004651"/>
    </source>
</evidence>
<feature type="transmembrane region" description="Helical" evidence="14">
    <location>
        <begin position="233"/>
        <end position="255"/>
    </location>
</feature>
<dbReference type="AlphaFoldDB" id="A0A974I2B1"/>
<keyword evidence="9 14" id="KW-0472">Membrane</keyword>
<dbReference type="InterPro" id="IPR019153">
    <property type="entry name" value="DDRGK_dom-contain"/>
</dbReference>
<keyword evidence="8" id="KW-0297">G-protein coupled receptor</keyword>
<evidence type="ECO:0000256" key="6">
    <source>
        <dbReference type="ARBA" id="ARBA00022692"/>
    </source>
</evidence>
<keyword evidence="11" id="KW-0807">Transducer</keyword>
<evidence type="ECO:0000256" key="13">
    <source>
        <dbReference type="SAM" id="MobiDB-lite"/>
    </source>
</evidence>
<dbReference type="InterPro" id="IPR017452">
    <property type="entry name" value="GPCR_Rhodpsn_7TM"/>
</dbReference>
<dbReference type="EMBL" id="CM004466">
    <property type="protein sequence ID" value="OCT99049.1"/>
    <property type="molecule type" value="Genomic_DNA"/>
</dbReference>
<feature type="coiled-coil region" evidence="12">
    <location>
        <begin position="610"/>
        <end position="637"/>
    </location>
</feature>